<protein>
    <recommendedName>
        <fullName evidence="4">YrhK domain-containing protein</fullName>
    </recommendedName>
</protein>
<gene>
    <name evidence="2" type="ORF">KOR34_12480</name>
</gene>
<keyword evidence="1" id="KW-0472">Membrane</keyword>
<feature type="transmembrane region" description="Helical" evidence="1">
    <location>
        <begin position="80"/>
        <end position="97"/>
    </location>
</feature>
<keyword evidence="3" id="KW-1185">Reference proteome</keyword>
<evidence type="ECO:0000313" key="2">
    <source>
        <dbReference type="EMBL" id="TWT36343.1"/>
    </source>
</evidence>
<organism evidence="2 3">
    <name type="scientific">Posidoniimonas corsicana</name>
    <dbReference type="NCBI Taxonomy" id="1938618"/>
    <lineage>
        <taxon>Bacteria</taxon>
        <taxon>Pseudomonadati</taxon>
        <taxon>Planctomycetota</taxon>
        <taxon>Planctomycetia</taxon>
        <taxon>Pirellulales</taxon>
        <taxon>Lacipirellulaceae</taxon>
        <taxon>Posidoniimonas</taxon>
    </lineage>
</organism>
<sequence>MPSGELRAWSSRHDRKRLAIPGEAPPWRPWAPRLWLPRSLNWWIGGVFAVGASLFVVGSLLTLAPGWADRLALTPAEVNSVYFAGSIPFTAAAYLQLWQAANTGGPPRRFFGWRPRDAGWLSCALQFAGTVLFNLNTFDAMLPGLGWFAQDLLVWTPNLVGSVLFLASGYLAYIEAGHAHLSWRPRDLSWWVVAVNLLGCFGFMASALLAAVPPGADGPWASTPSVVWTLFGAVGFLIGALLMQVEAAQYERP</sequence>
<comment type="caution">
    <text evidence="2">The sequence shown here is derived from an EMBL/GenBank/DDBJ whole genome shotgun (WGS) entry which is preliminary data.</text>
</comment>
<evidence type="ECO:0000256" key="1">
    <source>
        <dbReference type="SAM" id="Phobius"/>
    </source>
</evidence>
<accession>A0A5C5VEB4</accession>
<feature type="transmembrane region" description="Helical" evidence="1">
    <location>
        <begin position="42"/>
        <end position="68"/>
    </location>
</feature>
<feature type="transmembrane region" description="Helical" evidence="1">
    <location>
        <begin position="225"/>
        <end position="243"/>
    </location>
</feature>
<evidence type="ECO:0008006" key="4">
    <source>
        <dbReference type="Google" id="ProtNLM"/>
    </source>
</evidence>
<feature type="transmembrane region" description="Helical" evidence="1">
    <location>
        <begin position="188"/>
        <end position="213"/>
    </location>
</feature>
<feature type="transmembrane region" description="Helical" evidence="1">
    <location>
        <begin position="118"/>
        <end position="135"/>
    </location>
</feature>
<dbReference type="AlphaFoldDB" id="A0A5C5VEB4"/>
<feature type="transmembrane region" description="Helical" evidence="1">
    <location>
        <begin position="155"/>
        <end position="176"/>
    </location>
</feature>
<reference evidence="2 3" key="1">
    <citation type="submission" date="2019-02" db="EMBL/GenBank/DDBJ databases">
        <title>Deep-cultivation of Planctomycetes and their phenomic and genomic characterization uncovers novel biology.</title>
        <authorList>
            <person name="Wiegand S."/>
            <person name="Jogler M."/>
            <person name="Boedeker C."/>
            <person name="Pinto D."/>
            <person name="Vollmers J."/>
            <person name="Rivas-Marin E."/>
            <person name="Kohn T."/>
            <person name="Peeters S.H."/>
            <person name="Heuer A."/>
            <person name="Rast P."/>
            <person name="Oberbeckmann S."/>
            <person name="Bunk B."/>
            <person name="Jeske O."/>
            <person name="Meyerdierks A."/>
            <person name="Storesund J.E."/>
            <person name="Kallscheuer N."/>
            <person name="Luecker S."/>
            <person name="Lage O.M."/>
            <person name="Pohl T."/>
            <person name="Merkel B.J."/>
            <person name="Hornburger P."/>
            <person name="Mueller R.-W."/>
            <person name="Bruemmer F."/>
            <person name="Labrenz M."/>
            <person name="Spormann A.M."/>
            <person name="Op Den Camp H."/>
            <person name="Overmann J."/>
            <person name="Amann R."/>
            <person name="Jetten M.S.M."/>
            <person name="Mascher T."/>
            <person name="Medema M.H."/>
            <person name="Devos D.P."/>
            <person name="Kaster A.-K."/>
            <person name="Ovreas L."/>
            <person name="Rohde M."/>
            <person name="Galperin M.Y."/>
            <person name="Jogler C."/>
        </authorList>
    </citation>
    <scope>NUCLEOTIDE SEQUENCE [LARGE SCALE GENOMIC DNA]</scope>
    <source>
        <strain evidence="2 3">KOR34</strain>
    </source>
</reference>
<dbReference type="Proteomes" id="UP000316714">
    <property type="component" value="Unassembled WGS sequence"/>
</dbReference>
<proteinExistence type="predicted"/>
<dbReference type="EMBL" id="SIHJ01000001">
    <property type="protein sequence ID" value="TWT36343.1"/>
    <property type="molecule type" value="Genomic_DNA"/>
</dbReference>
<evidence type="ECO:0000313" key="3">
    <source>
        <dbReference type="Proteomes" id="UP000316714"/>
    </source>
</evidence>
<name>A0A5C5VEB4_9BACT</name>
<keyword evidence="1" id="KW-0812">Transmembrane</keyword>
<keyword evidence="1" id="KW-1133">Transmembrane helix</keyword>